<proteinExistence type="predicted"/>
<comment type="caution">
    <text evidence="1">The sequence shown here is derived from an EMBL/GenBank/DDBJ whole genome shotgun (WGS) entry which is preliminary data.</text>
</comment>
<organism evidence="1 2">
    <name type="scientific">Zea mays</name>
    <name type="common">Maize</name>
    <dbReference type="NCBI Taxonomy" id="4577"/>
    <lineage>
        <taxon>Eukaryota</taxon>
        <taxon>Viridiplantae</taxon>
        <taxon>Streptophyta</taxon>
        <taxon>Embryophyta</taxon>
        <taxon>Tracheophyta</taxon>
        <taxon>Spermatophyta</taxon>
        <taxon>Magnoliopsida</taxon>
        <taxon>Liliopsida</taxon>
        <taxon>Poales</taxon>
        <taxon>Poaceae</taxon>
        <taxon>PACMAD clade</taxon>
        <taxon>Panicoideae</taxon>
        <taxon>Andropogonodae</taxon>
        <taxon>Andropogoneae</taxon>
        <taxon>Tripsacinae</taxon>
        <taxon>Zea</taxon>
    </lineage>
</organism>
<dbReference type="EMBL" id="NCVQ01000007">
    <property type="protein sequence ID" value="PWZ19542.1"/>
    <property type="molecule type" value="Genomic_DNA"/>
</dbReference>
<dbReference type="Proteomes" id="UP000251960">
    <property type="component" value="Chromosome 6"/>
</dbReference>
<reference evidence="1 2" key="1">
    <citation type="journal article" date="2018" name="Nat. Genet.">
        <title>Extensive intraspecific gene order and gene structural variations between Mo17 and other maize genomes.</title>
        <authorList>
            <person name="Sun S."/>
            <person name="Zhou Y."/>
            <person name="Chen J."/>
            <person name="Shi J."/>
            <person name="Zhao H."/>
            <person name="Zhao H."/>
            <person name="Song W."/>
            <person name="Zhang M."/>
            <person name="Cui Y."/>
            <person name="Dong X."/>
            <person name="Liu H."/>
            <person name="Ma X."/>
            <person name="Jiao Y."/>
            <person name="Wang B."/>
            <person name="Wei X."/>
            <person name="Stein J.C."/>
            <person name="Glaubitz J.C."/>
            <person name="Lu F."/>
            <person name="Yu G."/>
            <person name="Liang C."/>
            <person name="Fengler K."/>
            <person name="Li B."/>
            <person name="Rafalski A."/>
            <person name="Schnable P.S."/>
            <person name="Ware D.H."/>
            <person name="Buckler E.S."/>
            <person name="Lai J."/>
        </authorList>
    </citation>
    <scope>NUCLEOTIDE SEQUENCE [LARGE SCALE GENOMIC DNA]</scope>
    <source>
        <strain evidence="2">cv. Missouri 17</strain>
        <tissue evidence="1">Seedling</tissue>
    </source>
</reference>
<gene>
    <name evidence="1" type="ORF">Zm00014a_000051</name>
</gene>
<sequence>MGCVPVEGLSRKCTVTLPQGHLSLMCSVEKLICRSIAKRGAWKVFRWWYMVS</sequence>
<accession>A0A3L6EEU3</accession>
<name>A0A3L6EEU3_MAIZE</name>
<evidence type="ECO:0000313" key="1">
    <source>
        <dbReference type="EMBL" id="PWZ19542.1"/>
    </source>
</evidence>
<evidence type="ECO:0000313" key="2">
    <source>
        <dbReference type="Proteomes" id="UP000251960"/>
    </source>
</evidence>
<protein>
    <submittedName>
        <fullName evidence="1">Uncharacterized protein</fullName>
    </submittedName>
</protein>
<dbReference type="AlphaFoldDB" id="A0A3L6EEU3"/>